<proteinExistence type="predicted"/>
<keyword evidence="2" id="KW-1185">Reference proteome</keyword>
<evidence type="ECO:0000313" key="1">
    <source>
        <dbReference type="EMBL" id="KAI0087636.1"/>
    </source>
</evidence>
<accession>A0ACB8U032</accession>
<protein>
    <submittedName>
        <fullName evidence="1">Uncharacterized protein</fullName>
    </submittedName>
</protein>
<organism evidence="1 2">
    <name type="scientific">Irpex rosettiformis</name>
    <dbReference type="NCBI Taxonomy" id="378272"/>
    <lineage>
        <taxon>Eukaryota</taxon>
        <taxon>Fungi</taxon>
        <taxon>Dikarya</taxon>
        <taxon>Basidiomycota</taxon>
        <taxon>Agaricomycotina</taxon>
        <taxon>Agaricomycetes</taxon>
        <taxon>Polyporales</taxon>
        <taxon>Irpicaceae</taxon>
        <taxon>Irpex</taxon>
    </lineage>
</organism>
<sequence length="1099" mass="120531">MLVATTHNGADVLGTDLGVDTLPPTVWDHLLCVAANDLDRETALILQRLGAAGDEIKLRSVTWRQLLIAVHARATELTKLTGSPSRQIGDAPFVVGLLGHSGYQYFLTWLALFMLRWTPLLISIQNSTEAVAHLLKATNASCLLLDNALEERYHNLPTDSARRVLFSSSTASAMSTPQESPGQIEELLHNVELLYGGWNAEELRQEADRTCMFVHTSGSTGHPKPITWTHSFMVGLFKQARGDYMGGRGRVMYTPLPIYHAAGITMTLPVMAGYGGVAALVDPYQAISADSVMQHLRALGPRHPDIFINPSLLEDIVEALGLSEALEFLRIPNTILCGGAPLRPDVGNKLAYGGARLLTYGGTTEIGIFASPVFEPTRDPADWQYLRISSGYEFNFTPFDDKHPEQGYQLVLSPKVVVPAVINNENPRGFLTSDLWLPHPSRPDLWKIGGRLDDTVVLSNGEKVNGQQLDGLLNASPDISCPVIFGNGRFLCGVLLRPPAEYPSVVDDDAAKNTYLEKVWSYIEDRVNPVVPRHSRILQPLILLESPSKPFQLTDKRTVKKKATLDLYREEIEQAYQTVEQGQLGSNNIIAPVFSDITSVTAFIRTLVSTSLGRNIGDDDDFFNSGLDSLLAMKLRFSITSALKADDKSQVHIPRNVVYAHSTTSSLALYLWSVTAVTENREDGALVEDEGRDMVEDVVAKLTAVFPERPPLLVCPGAQDDGDVYIVTGSTGSLGSTFVSTLLQQSVDVVKKVYLLNRPSGKATVMQRHRESFVERGLDFGILEKSADSGRAVMVEMGVSKEKLGISPDTYTEMSTEATHIVHLAWPVTFTYHFRSFIPQLQGLRALIDLALLSPHALPPRLTFISSIIVGNGRLASADSTGIPESPITSVDSALPLGYALSKLAAEKILEKASSVTSLHVSVVRTGQIAGSVVTGAWNRSEYVPSVLRASVRAGVVPNNLFDQYWLPLEHASEALYALTQASIIPQLAFYGLENATSISWGSIVAALLRTHPSLRLISAPEWFQHIRMLQDNQENRDDPLIDGALLEYIEDFCYKCPLPKLATTRLEGISPKVAQLVRFDYNANEGVVESYIRYAARD</sequence>
<gene>
    <name evidence="1" type="ORF">BDY19DRAFT_994946</name>
</gene>
<dbReference type="EMBL" id="MU274917">
    <property type="protein sequence ID" value="KAI0087636.1"/>
    <property type="molecule type" value="Genomic_DNA"/>
</dbReference>
<name>A0ACB8U032_9APHY</name>
<reference evidence="1" key="1">
    <citation type="journal article" date="2021" name="Environ. Microbiol.">
        <title>Gene family expansions and transcriptome signatures uncover fungal adaptations to wood decay.</title>
        <authorList>
            <person name="Hage H."/>
            <person name="Miyauchi S."/>
            <person name="Viragh M."/>
            <person name="Drula E."/>
            <person name="Min B."/>
            <person name="Chaduli D."/>
            <person name="Navarro D."/>
            <person name="Favel A."/>
            <person name="Norest M."/>
            <person name="Lesage-Meessen L."/>
            <person name="Balint B."/>
            <person name="Merenyi Z."/>
            <person name="de Eugenio L."/>
            <person name="Morin E."/>
            <person name="Martinez A.T."/>
            <person name="Baldrian P."/>
            <person name="Stursova M."/>
            <person name="Martinez M.J."/>
            <person name="Novotny C."/>
            <person name="Magnuson J.K."/>
            <person name="Spatafora J.W."/>
            <person name="Maurice S."/>
            <person name="Pangilinan J."/>
            <person name="Andreopoulos W."/>
            <person name="LaButti K."/>
            <person name="Hundley H."/>
            <person name="Na H."/>
            <person name="Kuo A."/>
            <person name="Barry K."/>
            <person name="Lipzen A."/>
            <person name="Henrissat B."/>
            <person name="Riley R."/>
            <person name="Ahrendt S."/>
            <person name="Nagy L.G."/>
            <person name="Grigoriev I.V."/>
            <person name="Martin F."/>
            <person name="Rosso M.N."/>
        </authorList>
    </citation>
    <scope>NUCLEOTIDE SEQUENCE</scope>
    <source>
        <strain evidence="1">CBS 384.51</strain>
    </source>
</reference>
<comment type="caution">
    <text evidence="1">The sequence shown here is derived from an EMBL/GenBank/DDBJ whole genome shotgun (WGS) entry which is preliminary data.</text>
</comment>
<evidence type="ECO:0000313" key="2">
    <source>
        <dbReference type="Proteomes" id="UP001055072"/>
    </source>
</evidence>
<dbReference type="Proteomes" id="UP001055072">
    <property type="component" value="Unassembled WGS sequence"/>
</dbReference>